<accession>A0A1S6J924</accession>
<dbReference type="AlphaFoldDB" id="A0A1S6J924"/>
<proteinExistence type="predicted"/>
<protein>
    <submittedName>
        <fullName evidence="1">Uncharacterized protein</fullName>
    </submittedName>
</protein>
<reference evidence="1 2" key="1">
    <citation type="submission" date="2017-02" db="EMBL/GenBank/DDBJ databases">
        <title>Streptomyces pactum ACT12 Genome sequencing and assembly.</title>
        <authorList>
            <person name="Xue Q."/>
            <person name="Yan X."/>
            <person name="Jia L."/>
            <person name="Yan H."/>
        </authorList>
    </citation>
    <scope>NUCLEOTIDE SEQUENCE [LARGE SCALE GENOMIC DNA]</scope>
    <source>
        <strain evidence="1 2">ACT12</strain>
    </source>
</reference>
<dbReference type="RefSeq" id="WP_055418482.1">
    <property type="nucleotide sequence ID" value="NZ_CP019724.1"/>
</dbReference>
<dbReference type="OrthoDB" id="4291118at2"/>
<evidence type="ECO:0000313" key="1">
    <source>
        <dbReference type="EMBL" id="AQS68201.1"/>
    </source>
</evidence>
<gene>
    <name evidence="1" type="ORF">B1H29_15785</name>
</gene>
<name>A0A1S6J924_9ACTN</name>
<organism evidence="1 2">
    <name type="scientific">Streptomyces pactum</name>
    <dbReference type="NCBI Taxonomy" id="68249"/>
    <lineage>
        <taxon>Bacteria</taxon>
        <taxon>Bacillati</taxon>
        <taxon>Actinomycetota</taxon>
        <taxon>Actinomycetes</taxon>
        <taxon>Kitasatosporales</taxon>
        <taxon>Streptomycetaceae</taxon>
        <taxon>Streptomyces</taxon>
    </lineage>
</organism>
<keyword evidence="2" id="KW-1185">Reference proteome</keyword>
<sequence length="197" mass="23041">MIFFETEADPTEWFLMPLHWTEQQRTEIDEWAARCADIVYQRHRKWWRNPNRAVLTDRFRQLIEAHPHPRIPAHQVFLYGGDPRRVPQPFYALLMQGEGAGRESDLRTLVQATEEGSVRPPDVTAFDSDRIGEGLRCLRYFSDDAGLGVSLNYGWWSEELQIYASVRTVTDELGWLGLNMDIFDDFARSIWLNPNPE</sequence>
<dbReference type="Proteomes" id="UP000189443">
    <property type="component" value="Chromosome"/>
</dbReference>
<dbReference type="KEGG" id="spac:B1H29_15785"/>
<evidence type="ECO:0000313" key="2">
    <source>
        <dbReference type="Proteomes" id="UP000189443"/>
    </source>
</evidence>
<dbReference type="EMBL" id="CP019724">
    <property type="protein sequence ID" value="AQS68201.1"/>
    <property type="molecule type" value="Genomic_DNA"/>
</dbReference>